<evidence type="ECO:0008006" key="4">
    <source>
        <dbReference type="Google" id="ProtNLM"/>
    </source>
</evidence>
<dbReference type="AlphaFoldDB" id="A0A4Q0AH51"/>
<gene>
    <name evidence="2" type="ORF">EOT05_00800</name>
</gene>
<dbReference type="EMBL" id="SCKX01000001">
    <property type="protein sequence ID" value="RWZ78289.1"/>
    <property type="molecule type" value="Genomic_DNA"/>
</dbReference>
<protein>
    <recommendedName>
        <fullName evidence="4">Septum formation initiator</fullName>
    </recommendedName>
</protein>
<sequence>MRHINIQKIIYHIRHRYLTLNNVVMLVAFVIAAGWVWASLGAMQRNYGLQKDIDFKKRQLQLTQLQRDNLSLQKSYYQTTEYQELAARDVLGLVRPGERALVLPPNSAAAIKADATTPTTAAVQTNSSNIEQWVNFLFGGYSKSISGGK</sequence>
<keyword evidence="1" id="KW-0472">Membrane</keyword>
<evidence type="ECO:0000313" key="3">
    <source>
        <dbReference type="Proteomes" id="UP000289257"/>
    </source>
</evidence>
<keyword evidence="1" id="KW-0812">Transmembrane</keyword>
<keyword evidence="1" id="KW-1133">Transmembrane helix</keyword>
<accession>A0A4Q0AH51</accession>
<keyword evidence="3" id="KW-1185">Reference proteome</keyword>
<proteinExistence type="predicted"/>
<reference evidence="2" key="1">
    <citation type="submission" date="2019-01" db="EMBL/GenBank/DDBJ databases">
        <title>Genomic signatures and co-occurrence patterns of the ultra-small Saccharimodia (Patescibacteria phylum) suggest a symbiotic lifestyle.</title>
        <authorList>
            <person name="Lemos L."/>
            <person name="Medeiros J."/>
            <person name="Andreote F."/>
            <person name="Fernandes G."/>
            <person name="Varani A."/>
            <person name="Oliveira G."/>
            <person name="Pylro V."/>
        </authorList>
    </citation>
    <scope>NUCLEOTIDE SEQUENCE [LARGE SCALE GENOMIC DNA]</scope>
    <source>
        <strain evidence="2">AMD02</strain>
    </source>
</reference>
<comment type="caution">
    <text evidence="2">The sequence shown here is derived from an EMBL/GenBank/DDBJ whole genome shotgun (WGS) entry which is preliminary data.</text>
</comment>
<feature type="transmembrane region" description="Helical" evidence="1">
    <location>
        <begin position="20"/>
        <end position="38"/>
    </location>
</feature>
<organism evidence="2 3">
    <name type="scientific">Candidatus Microsaccharimonas sossegonensis</name>
    <dbReference type="NCBI Taxonomy" id="2506948"/>
    <lineage>
        <taxon>Bacteria</taxon>
        <taxon>Candidatus Saccharimonadota</taxon>
        <taxon>Candidatus Saccharimonadia</taxon>
        <taxon>Candidatus Saccharimonadales</taxon>
        <taxon>Candidatus Saccharimonadaceae</taxon>
        <taxon>Candidatus Microsaccharimonas</taxon>
    </lineage>
</organism>
<evidence type="ECO:0000313" key="2">
    <source>
        <dbReference type="EMBL" id="RWZ78289.1"/>
    </source>
</evidence>
<evidence type="ECO:0000256" key="1">
    <source>
        <dbReference type="SAM" id="Phobius"/>
    </source>
</evidence>
<dbReference type="Proteomes" id="UP000289257">
    <property type="component" value="Unassembled WGS sequence"/>
</dbReference>
<name>A0A4Q0AH51_9BACT</name>